<feature type="compositionally biased region" description="Basic and acidic residues" evidence="1">
    <location>
        <begin position="32"/>
        <end position="42"/>
    </location>
</feature>
<comment type="caution">
    <text evidence="2">The sequence shown here is derived from an EMBL/GenBank/DDBJ whole genome shotgun (WGS) entry which is preliminary data.</text>
</comment>
<organism evidence="2 3">
    <name type="scientific">Streptomyces thioluteus</name>
    <dbReference type="NCBI Taxonomy" id="66431"/>
    <lineage>
        <taxon>Bacteria</taxon>
        <taxon>Bacillati</taxon>
        <taxon>Actinomycetota</taxon>
        <taxon>Actinomycetes</taxon>
        <taxon>Kitasatosporales</taxon>
        <taxon>Streptomycetaceae</taxon>
        <taxon>Streptomyces</taxon>
    </lineage>
</organism>
<evidence type="ECO:0000313" key="3">
    <source>
        <dbReference type="Proteomes" id="UP001501102"/>
    </source>
</evidence>
<name>A0ABN3WEN2_STRTU</name>
<protein>
    <submittedName>
        <fullName evidence="2">Uncharacterized protein</fullName>
    </submittedName>
</protein>
<dbReference type="EMBL" id="BAAAXZ010000021">
    <property type="protein sequence ID" value="GAA2912636.1"/>
    <property type="molecule type" value="Genomic_DNA"/>
</dbReference>
<proteinExistence type="predicted"/>
<sequence length="49" mass="5491">MAITLQERLARTVDAARGTDADGPQPGPTPDELLKRWSEPQRRYQTVTP</sequence>
<keyword evidence="3" id="KW-1185">Reference proteome</keyword>
<feature type="region of interest" description="Disordered" evidence="1">
    <location>
        <begin position="9"/>
        <end position="49"/>
    </location>
</feature>
<dbReference type="RefSeq" id="WP_344960706.1">
    <property type="nucleotide sequence ID" value="NZ_BAAAXZ010000021.1"/>
</dbReference>
<dbReference type="Proteomes" id="UP001501102">
    <property type="component" value="Unassembled WGS sequence"/>
</dbReference>
<reference evidence="2 3" key="1">
    <citation type="journal article" date="2019" name="Int. J. Syst. Evol. Microbiol.">
        <title>The Global Catalogue of Microorganisms (GCM) 10K type strain sequencing project: providing services to taxonomists for standard genome sequencing and annotation.</title>
        <authorList>
            <consortium name="The Broad Institute Genomics Platform"/>
            <consortium name="The Broad Institute Genome Sequencing Center for Infectious Disease"/>
            <person name="Wu L."/>
            <person name="Ma J."/>
        </authorList>
    </citation>
    <scope>NUCLEOTIDE SEQUENCE [LARGE SCALE GENOMIC DNA]</scope>
    <source>
        <strain evidence="2 3">JCM 4087</strain>
    </source>
</reference>
<evidence type="ECO:0000313" key="2">
    <source>
        <dbReference type="EMBL" id="GAA2912636.1"/>
    </source>
</evidence>
<gene>
    <name evidence="2" type="ORF">GCM10020221_05510</name>
</gene>
<accession>A0ABN3WEN2</accession>
<evidence type="ECO:0000256" key="1">
    <source>
        <dbReference type="SAM" id="MobiDB-lite"/>
    </source>
</evidence>